<feature type="transmembrane region" description="Helical" evidence="1">
    <location>
        <begin position="33"/>
        <end position="56"/>
    </location>
</feature>
<dbReference type="GO" id="GO:0045202">
    <property type="term" value="C:synapse"/>
    <property type="evidence" value="ECO:0007669"/>
    <property type="project" value="TreeGrafter"/>
</dbReference>
<dbReference type="GO" id="GO:0051046">
    <property type="term" value="P:regulation of secretion"/>
    <property type="evidence" value="ECO:0007669"/>
    <property type="project" value="TreeGrafter"/>
</dbReference>
<dbReference type="PANTHER" id="PTHR46106:SF4">
    <property type="entry name" value="IA-2 PROTEIN TYROSINE PHOSPHATASE, ISOFORM C"/>
    <property type="match status" value="1"/>
</dbReference>
<dbReference type="InterPro" id="IPR033522">
    <property type="entry name" value="IA-2/IA-2_beta"/>
</dbReference>
<keyword evidence="1" id="KW-0812">Transmembrane</keyword>
<proteinExistence type="predicted"/>
<dbReference type="GO" id="GO:0030141">
    <property type="term" value="C:secretory granule"/>
    <property type="evidence" value="ECO:0007669"/>
    <property type="project" value="InterPro"/>
</dbReference>
<comment type="caution">
    <text evidence="2">The sequence shown here is derived from an EMBL/GenBank/DDBJ whole genome shotgun (WGS) entry which is preliminary data.</text>
</comment>
<evidence type="ECO:0000313" key="2">
    <source>
        <dbReference type="EMBL" id="KAJ4924216.1"/>
    </source>
</evidence>
<protein>
    <submittedName>
        <fullName evidence="2">Uncharacterized protein</fullName>
    </submittedName>
</protein>
<reference evidence="2" key="1">
    <citation type="submission" date="2022-11" db="EMBL/GenBank/DDBJ databases">
        <title>Chromosome-level genome of Pogonophryne albipinna.</title>
        <authorList>
            <person name="Jo E."/>
        </authorList>
    </citation>
    <scope>NUCLEOTIDE SEQUENCE</scope>
    <source>
        <strain evidence="2">SGF0006</strain>
        <tissue evidence="2">Muscle</tissue>
    </source>
</reference>
<dbReference type="AlphaFoldDB" id="A0AAD6AGG6"/>
<name>A0AAD6AGG6_9TELE</name>
<evidence type="ECO:0000313" key="3">
    <source>
        <dbReference type="Proteomes" id="UP001219934"/>
    </source>
</evidence>
<keyword evidence="1" id="KW-1133">Transmembrane helix</keyword>
<gene>
    <name evidence="2" type="ORF">JOQ06_000456</name>
</gene>
<accession>A0AAD6AGG6</accession>
<organism evidence="2 3">
    <name type="scientific">Pogonophryne albipinna</name>
    <dbReference type="NCBI Taxonomy" id="1090488"/>
    <lineage>
        <taxon>Eukaryota</taxon>
        <taxon>Metazoa</taxon>
        <taxon>Chordata</taxon>
        <taxon>Craniata</taxon>
        <taxon>Vertebrata</taxon>
        <taxon>Euteleostomi</taxon>
        <taxon>Actinopterygii</taxon>
        <taxon>Neopterygii</taxon>
        <taxon>Teleostei</taxon>
        <taxon>Neoteleostei</taxon>
        <taxon>Acanthomorphata</taxon>
        <taxon>Eupercaria</taxon>
        <taxon>Perciformes</taxon>
        <taxon>Notothenioidei</taxon>
        <taxon>Pogonophryne</taxon>
    </lineage>
</organism>
<dbReference type="EMBL" id="JAPTMU010000023">
    <property type="protein sequence ID" value="KAJ4924216.1"/>
    <property type="molecule type" value="Genomic_DNA"/>
</dbReference>
<evidence type="ECO:0000256" key="1">
    <source>
        <dbReference type="SAM" id="Phobius"/>
    </source>
</evidence>
<dbReference type="PANTHER" id="PTHR46106">
    <property type="entry name" value="IA-2 PROTEIN TYROSINE PHOSPHATASE, ISOFORM C"/>
    <property type="match status" value="1"/>
</dbReference>
<sequence>MGKKEQKKELRNDSEGFPLHMIAPFTHLVSIWLLWRLSLGSCGLKSAIVTIILAYMEDHLRNKDRLMKEWEALCSYTAVSIAQSDAKKNRCASVKEIDIAATLEHVRDQRHQGSV</sequence>
<keyword evidence="1" id="KW-0472">Membrane</keyword>
<keyword evidence="3" id="KW-1185">Reference proteome</keyword>
<dbReference type="Proteomes" id="UP001219934">
    <property type="component" value="Unassembled WGS sequence"/>
</dbReference>